<proteinExistence type="predicted"/>
<protein>
    <submittedName>
        <fullName evidence="1">PAAR domain-containing protein</fullName>
    </submittedName>
</protein>
<comment type="caution">
    <text evidence="1">The sequence shown here is derived from an EMBL/GenBank/DDBJ whole genome shotgun (WGS) entry which is preliminary data.</text>
</comment>
<name>A0A853IK15_9GAMM</name>
<organism evidence="1 2">
    <name type="scientific">Spartinivicinus marinus</name>
    <dbReference type="NCBI Taxonomy" id="2994442"/>
    <lineage>
        <taxon>Bacteria</taxon>
        <taxon>Pseudomonadati</taxon>
        <taxon>Pseudomonadota</taxon>
        <taxon>Gammaproteobacteria</taxon>
        <taxon>Oceanospirillales</taxon>
        <taxon>Zooshikellaceae</taxon>
        <taxon>Spartinivicinus</taxon>
    </lineage>
</organism>
<reference evidence="1 2" key="1">
    <citation type="submission" date="2020-07" db="EMBL/GenBank/DDBJ databases">
        <title>Endozoicomonas sp. nov., isolated from sediment.</title>
        <authorList>
            <person name="Gu T."/>
        </authorList>
    </citation>
    <scope>NUCLEOTIDE SEQUENCE [LARGE SCALE GENOMIC DNA]</scope>
    <source>
        <strain evidence="1 2">SM1973</strain>
    </source>
</reference>
<gene>
    <name evidence="1" type="ORF">H0A36_27305</name>
</gene>
<accession>A0A853IK15</accession>
<dbReference type="CDD" id="cd14743">
    <property type="entry name" value="PAAR_CT_1"/>
    <property type="match status" value="1"/>
</dbReference>
<sequence>MADLAKVGDKVSCPLCGDNTVVEGSSSTLVDGLPVARVGDKTTCGATIVTGLGWLNVDNKPVAVLGSVTSHGGVIEASSTTRAGAPGGSGVSPSDFNLVAFQGMKYAFQQDPARPELDGNKGMHYFGDMDSSGLGFNAAVNNGTIQGEAKKEQEKPKNWVKIQLVDQNEKGLAGEVYVVKDAASGQLLDTGYLDDRGNKHIPLPEHVKQVTVEYPEI</sequence>
<dbReference type="AlphaFoldDB" id="A0A853IK15"/>
<feature type="non-terminal residue" evidence="1">
    <location>
        <position position="217"/>
    </location>
</feature>
<keyword evidence="2" id="KW-1185">Reference proteome</keyword>
<dbReference type="RefSeq" id="WP_180571704.1">
    <property type="nucleotide sequence ID" value="NZ_JACCKB010000130.1"/>
</dbReference>
<dbReference type="InterPro" id="IPR008727">
    <property type="entry name" value="PAAR_motif"/>
</dbReference>
<evidence type="ECO:0000313" key="1">
    <source>
        <dbReference type="EMBL" id="NYZ69727.1"/>
    </source>
</evidence>
<dbReference type="EMBL" id="JACCKB010000130">
    <property type="protein sequence ID" value="NYZ69727.1"/>
    <property type="molecule type" value="Genomic_DNA"/>
</dbReference>
<dbReference type="Gene3D" id="2.60.200.60">
    <property type="match status" value="1"/>
</dbReference>
<evidence type="ECO:0000313" key="2">
    <source>
        <dbReference type="Proteomes" id="UP000569732"/>
    </source>
</evidence>
<dbReference type="Proteomes" id="UP000569732">
    <property type="component" value="Unassembled WGS sequence"/>
</dbReference>
<dbReference type="Pfam" id="PF05488">
    <property type="entry name" value="PAAR_motif"/>
    <property type="match status" value="1"/>
</dbReference>